<protein>
    <submittedName>
        <fullName evidence="2">Uncharacterized protein</fullName>
    </submittedName>
</protein>
<feature type="region of interest" description="Disordered" evidence="1">
    <location>
        <begin position="127"/>
        <end position="146"/>
    </location>
</feature>
<reference evidence="2 3" key="1">
    <citation type="submission" date="2019-07" db="EMBL/GenBank/DDBJ databases">
        <title>Helicobacter labacensis sp. nov., Helicobacter mehlei sp. nov. and Helicobacter vulpis sp. nov., isolated from gastric mucosa of red fox (Vulpis vulpis).</title>
        <authorList>
            <person name="Kusar D."/>
            <person name="Gruntar I."/>
            <person name="Pate M."/>
            <person name="Zajc U."/>
            <person name="Ocepek M."/>
        </authorList>
    </citation>
    <scope>NUCLEOTIDE SEQUENCE [LARGE SCALE GENOMIC DNA]</scope>
    <source>
        <strain evidence="2 3">L8b</strain>
    </source>
</reference>
<dbReference type="RefSeq" id="WP_120948790.1">
    <property type="nucleotide sequence ID" value="NZ_QXQS01000029.1"/>
</dbReference>
<dbReference type="Proteomes" id="UP000319322">
    <property type="component" value="Unassembled WGS sequence"/>
</dbReference>
<reference evidence="2 3" key="3">
    <citation type="submission" date="2019-07" db="EMBL/GenBank/DDBJ databases">
        <authorList>
            <person name="Papic B."/>
        </authorList>
    </citation>
    <scope>NUCLEOTIDE SEQUENCE [LARGE SCALE GENOMIC DNA]</scope>
    <source>
        <strain evidence="2 3">L8b</strain>
    </source>
</reference>
<evidence type="ECO:0000313" key="3">
    <source>
        <dbReference type="Proteomes" id="UP000319322"/>
    </source>
</evidence>
<keyword evidence="3" id="KW-1185">Reference proteome</keyword>
<evidence type="ECO:0000313" key="2">
    <source>
        <dbReference type="EMBL" id="TSA79951.1"/>
    </source>
</evidence>
<dbReference type="AlphaFoldDB" id="A0A553UIV4"/>
<proteinExistence type="predicted"/>
<organism evidence="2 3">
    <name type="scientific">Helicobacter mehlei</name>
    <dbReference type="NCBI Taxonomy" id="2316080"/>
    <lineage>
        <taxon>Bacteria</taxon>
        <taxon>Pseudomonadati</taxon>
        <taxon>Campylobacterota</taxon>
        <taxon>Epsilonproteobacteria</taxon>
        <taxon>Campylobacterales</taxon>
        <taxon>Helicobacteraceae</taxon>
        <taxon>Helicobacter</taxon>
    </lineage>
</organism>
<reference evidence="3" key="2">
    <citation type="submission" date="2019-07" db="EMBL/GenBank/DDBJ databases">
        <title>Helicobacter labacensis sp. nov., Helicobacter mehlei sp. nov. and Helicobacter vulpis sp. nov., isolated from gastric mucosa of red fox (Vulpis vulpis).</title>
        <authorList>
            <person name="Papic B."/>
        </authorList>
    </citation>
    <scope>NUCLEOTIDE SEQUENCE [LARGE SCALE GENOMIC DNA]</scope>
    <source>
        <strain evidence="3">L8b</strain>
    </source>
</reference>
<comment type="caution">
    <text evidence="2">The sequence shown here is derived from an EMBL/GenBank/DDBJ whole genome shotgun (WGS) entry which is preliminary data.</text>
</comment>
<gene>
    <name evidence="2" type="ORF">FNE76_07710</name>
</gene>
<evidence type="ECO:0000256" key="1">
    <source>
        <dbReference type="SAM" id="MobiDB-lite"/>
    </source>
</evidence>
<dbReference type="EMBL" id="VKGC01000032">
    <property type="protein sequence ID" value="TSA79951.1"/>
    <property type="molecule type" value="Genomic_DNA"/>
</dbReference>
<accession>A0A553UIV4</accession>
<name>A0A553UIV4_9HELI</name>
<sequence>MLNIFNSTPPSVATLKSFLYALCLLSVFLNPIHAFNLNLAIYEEYDGPRADTCPGDLIKDEALQDKVICDIYGNARDSGDINLAILNRFYSDFYHQVRAGVSPQDRQKVRQISLKAIHQRSKECIKETESNLENWPQESPEDPPPPPGYYPMEVSNCMEDAYANAFRQISALLFANPQYTSIFENFFYTDPQKYHKLILNTQDYPPMNQFSDQAAQDDLMDKNGKWLAPEIREAHRNVRQWLTAYLQGQDKNLPKDYNPRDLSQGYISDTKTLKQGHDVYTFILEIWLRDYPNESPYYSCLGILRQGQLQRAFCMEQDSIGFYVYKRIRYTIHNSFFTLSIKQGLKCGHQSYYTPHIDYYTFRLIEGQFYLHQYSREVFYATDCDWDRGNSEHLMTQIFYRQPRDDPEGKHRISMQEFVDNMPRGDFGNQAIKARMQESCLQRGLCQRVREDRVYKRLENP</sequence>